<name>A0A8S5QYG1_9CAUD</name>
<evidence type="ECO:0000313" key="1">
    <source>
        <dbReference type="EMBL" id="DAE23962.1"/>
    </source>
</evidence>
<proteinExistence type="predicted"/>
<reference evidence="1" key="1">
    <citation type="journal article" date="2021" name="Proc. Natl. Acad. Sci. U.S.A.">
        <title>A Catalog of Tens of Thousands of Viruses from Human Metagenomes Reveals Hidden Associations with Chronic Diseases.</title>
        <authorList>
            <person name="Tisza M.J."/>
            <person name="Buck C.B."/>
        </authorList>
    </citation>
    <scope>NUCLEOTIDE SEQUENCE</scope>
    <source>
        <strain evidence="1">CttWj13</strain>
    </source>
</reference>
<accession>A0A8S5QYG1</accession>
<protein>
    <submittedName>
        <fullName evidence="1">YjcQ protein</fullName>
    </submittedName>
</protein>
<organism evidence="1">
    <name type="scientific">Siphoviridae sp. cttWj13</name>
    <dbReference type="NCBI Taxonomy" id="2826494"/>
    <lineage>
        <taxon>Viruses</taxon>
        <taxon>Duplodnaviria</taxon>
        <taxon>Heunggongvirae</taxon>
        <taxon>Uroviricota</taxon>
        <taxon>Caudoviricetes</taxon>
    </lineage>
</organism>
<dbReference type="EMBL" id="BK015763">
    <property type="protein sequence ID" value="DAE23962.1"/>
    <property type="molecule type" value="Genomic_DNA"/>
</dbReference>
<sequence length="111" mass="12247">MGMDKMAIARRKCARGAVLTLLFGNPRAAVMQRTLEYALMQDDPQAANEIGSHIYYLADKGYVKVYLGDEVLSLVQDPPREALVRLTAKGIDLMEGTLDDEGVAFGDPMRQ</sequence>